<dbReference type="GeneID" id="28962191"/>
<gene>
    <name evidence="1" type="ORF">FOXG_21485</name>
</gene>
<name>A0A0J9VYF0_FUSO4</name>
<dbReference type="AlphaFoldDB" id="A0A0J9VYF0"/>
<dbReference type="KEGG" id="fox:FOXG_21485"/>
<evidence type="ECO:0000313" key="2">
    <source>
        <dbReference type="Proteomes" id="UP000009097"/>
    </source>
</evidence>
<dbReference type="RefSeq" id="XP_018253836.1">
    <property type="nucleotide sequence ID" value="XM_018401825.1"/>
</dbReference>
<organism evidence="1 2">
    <name type="scientific">Fusarium oxysporum f. sp. lycopersici (strain 4287 / CBS 123668 / FGSC 9935 / NRRL 34936)</name>
    <name type="common">Fusarium vascular wilt of tomato</name>
    <dbReference type="NCBI Taxonomy" id="426428"/>
    <lineage>
        <taxon>Eukaryota</taxon>
        <taxon>Fungi</taxon>
        <taxon>Dikarya</taxon>
        <taxon>Ascomycota</taxon>
        <taxon>Pezizomycotina</taxon>
        <taxon>Sordariomycetes</taxon>
        <taxon>Hypocreomycetidae</taxon>
        <taxon>Hypocreales</taxon>
        <taxon>Nectriaceae</taxon>
        <taxon>Fusarium</taxon>
        <taxon>Fusarium oxysporum species complex</taxon>
    </lineage>
</organism>
<reference evidence="1 2" key="1">
    <citation type="journal article" date="2010" name="Nature">
        <title>Comparative genomics reveals mobile pathogenicity chromosomes in Fusarium.</title>
        <authorList>
            <person name="Ma L.J."/>
            <person name="van der Does H.C."/>
            <person name="Borkovich K.A."/>
            <person name="Coleman J.J."/>
            <person name="Daboussi M.J."/>
            <person name="Di Pietro A."/>
            <person name="Dufresne M."/>
            <person name="Freitag M."/>
            <person name="Grabherr M."/>
            <person name="Henrissat B."/>
            <person name="Houterman P.M."/>
            <person name="Kang S."/>
            <person name="Shim W.B."/>
            <person name="Woloshuk C."/>
            <person name="Xie X."/>
            <person name="Xu J.R."/>
            <person name="Antoniw J."/>
            <person name="Baker S.E."/>
            <person name="Bluhm B.H."/>
            <person name="Breakspear A."/>
            <person name="Brown D.W."/>
            <person name="Butchko R.A."/>
            <person name="Chapman S."/>
            <person name="Coulson R."/>
            <person name="Coutinho P.M."/>
            <person name="Danchin E.G."/>
            <person name="Diener A."/>
            <person name="Gale L.R."/>
            <person name="Gardiner D.M."/>
            <person name="Goff S."/>
            <person name="Hammond-Kosack K.E."/>
            <person name="Hilburn K."/>
            <person name="Hua-Van A."/>
            <person name="Jonkers W."/>
            <person name="Kazan K."/>
            <person name="Kodira C.D."/>
            <person name="Koehrsen M."/>
            <person name="Kumar L."/>
            <person name="Lee Y.H."/>
            <person name="Li L."/>
            <person name="Manners J.M."/>
            <person name="Miranda-Saavedra D."/>
            <person name="Mukherjee M."/>
            <person name="Park G."/>
            <person name="Park J."/>
            <person name="Park S.Y."/>
            <person name="Proctor R.H."/>
            <person name="Regev A."/>
            <person name="Ruiz-Roldan M.C."/>
            <person name="Sain D."/>
            <person name="Sakthikumar S."/>
            <person name="Sykes S."/>
            <person name="Schwartz D.C."/>
            <person name="Turgeon B.G."/>
            <person name="Wapinski I."/>
            <person name="Yoder O."/>
            <person name="Young S."/>
            <person name="Zeng Q."/>
            <person name="Zhou S."/>
            <person name="Galagan J."/>
            <person name="Cuomo C.A."/>
            <person name="Kistler H.C."/>
            <person name="Rep M."/>
        </authorList>
    </citation>
    <scope>NUCLEOTIDE SEQUENCE [LARGE SCALE GENOMIC DNA]</scope>
    <source>
        <strain evidence="2">4287 / CBS 123668 / FGSC 9935 / NRRL 34936</strain>
    </source>
</reference>
<dbReference type="OrthoDB" id="4983392at2759"/>
<protein>
    <submittedName>
        <fullName evidence="1">Uncharacterized protein</fullName>
    </submittedName>
</protein>
<dbReference type="Proteomes" id="UP000009097">
    <property type="component" value="Chromosome 14"/>
</dbReference>
<dbReference type="VEuPathDB" id="FungiDB:FOXG_21485"/>
<sequence length="353" mass="41756">MEQQSNWQKRCIGHFNRRYEERLAKMRHNLNPTNKSNFQQFLDDKEFYEARRHVWSNSPDTWRFRAGVIFWEVLGTKPGDYMVFCDMLTNPKGDYEKSLRHLKLTPHLSLEENRNEIQMCGISNLATSTMSRELKLYHEDLKNYKEVDFWSLSPSKSNGVYALEYGLMSYVQNEWAKVKWAYPNEVLTRKFQQHDLTQAQSTGHDSNSNAQYEQPDGKIIDILISSPDTDEAPNTYEQLQDVWKIDFPHDFALTDDNKRIIQKSEGSKISCDWEKIFEDEPQECQNWISGEMTCWQHIIVSRAAVIKLYDYPRKTYKGLDILLEYFYKSLRLFNPTYVKMDKQGRVCIGKCPV</sequence>
<accession>A0A0J9VYF0</accession>
<proteinExistence type="predicted"/>
<dbReference type="EMBL" id="DS231717">
    <property type="protein sequence ID" value="KNB15791.1"/>
    <property type="molecule type" value="Genomic_DNA"/>
</dbReference>
<evidence type="ECO:0000313" key="1">
    <source>
        <dbReference type="EMBL" id="KNB15791.1"/>
    </source>
</evidence>